<dbReference type="EMBL" id="VSRR010005986">
    <property type="protein sequence ID" value="MPC43774.1"/>
    <property type="molecule type" value="Genomic_DNA"/>
</dbReference>
<comment type="caution">
    <text evidence="1">The sequence shown here is derived from an EMBL/GenBank/DDBJ whole genome shotgun (WGS) entry which is preliminary data.</text>
</comment>
<sequence length="68" mass="7249">MVYGGSSPVESYTSPSSSVVFVFTSGSQTDTPSQESEVGSMASVRGSFRKAGISEQETFWACIKGHNY</sequence>
<protein>
    <submittedName>
        <fullName evidence="1">Uncharacterized protein</fullName>
    </submittedName>
</protein>
<accession>A0A5B7FH23</accession>
<keyword evidence="2" id="KW-1185">Reference proteome</keyword>
<dbReference type="Proteomes" id="UP000324222">
    <property type="component" value="Unassembled WGS sequence"/>
</dbReference>
<reference evidence="1 2" key="1">
    <citation type="submission" date="2019-05" db="EMBL/GenBank/DDBJ databases">
        <title>Another draft genome of Portunus trituberculatus and its Hox gene families provides insights of decapod evolution.</title>
        <authorList>
            <person name="Jeong J.-H."/>
            <person name="Song I."/>
            <person name="Kim S."/>
            <person name="Choi T."/>
            <person name="Kim D."/>
            <person name="Ryu S."/>
            <person name="Kim W."/>
        </authorList>
    </citation>
    <scope>NUCLEOTIDE SEQUENCE [LARGE SCALE GENOMIC DNA]</scope>
    <source>
        <tissue evidence="1">Muscle</tissue>
    </source>
</reference>
<dbReference type="AlphaFoldDB" id="A0A5B7FH23"/>
<proteinExistence type="predicted"/>
<gene>
    <name evidence="1" type="ORF">E2C01_037426</name>
</gene>
<evidence type="ECO:0000313" key="2">
    <source>
        <dbReference type="Proteomes" id="UP000324222"/>
    </source>
</evidence>
<evidence type="ECO:0000313" key="1">
    <source>
        <dbReference type="EMBL" id="MPC43774.1"/>
    </source>
</evidence>
<name>A0A5B7FH23_PORTR</name>
<organism evidence="1 2">
    <name type="scientific">Portunus trituberculatus</name>
    <name type="common">Swimming crab</name>
    <name type="synonym">Neptunus trituberculatus</name>
    <dbReference type="NCBI Taxonomy" id="210409"/>
    <lineage>
        <taxon>Eukaryota</taxon>
        <taxon>Metazoa</taxon>
        <taxon>Ecdysozoa</taxon>
        <taxon>Arthropoda</taxon>
        <taxon>Crustacea</taxon>
        <taxon>Multicrustacea</taxon>
        <taxon>Malacostraca</taxon>
        <taxon>Eumalacostraca</taxon>
        <taxon>Eucarida</taxon>
        <taxon>Decapoda</taxon>
        <taxon>Pleocyemata</taxon>
        <taxon>Brachyura</taxon>
        <taxon>Eubrachyura</taxon>
        <taxon>Portunoidea</taxon>
        <taxon>Portunidae</taxon>
        <taxon>Portuninae</taxon>
        <taxon>Portunus</taxon>
    </lineage>
</organism>